<dbReference type="InterPro" id="IPR027051">
    <property type="entry name" value="XdhC_Rossmann_dom"/>
</dbReference>
<dbReference type="KEGG" id="rei:IE4771_PB00055"/>
<accession>A0A060ICJ3</accession>
<dbReference type="Pfam" id="PF13478">
    <property type="entry name" value="XdhC_C"/>
    <property type="match status" value="1"/>
</dbReference>
<dbReference type="PANTHER" id="PTHR30388:SF4">
    <property type="entry name" value="MOLYBDENUM COFACTOR INSERTION CHAPERONE PAOD"/>
    <property type="match status" value="1"/>
</dbReference>
<dbReference type="InterPro" id="IPR052698">
    <property type="entry name" value="MoCofactor_Util/Proc"/>
</dbReference>
<gene>
    <name evidence="3" type="ORF">IE4771_PB00055</name>
</gene>
<dbReference type="InterPro" id="IPR003777">
    <property type="entry name" value="XdhC_CoxI"/>
</dbReference>
<geneLocation type="plasmid" evidence="3 4">
    <name>pRetIE4771b</name>
</geneLocation>
<evidence type="ECO:0000259" key="1">
    <source>
        <dbReference type="Pfam" id="PF02625"/>
    </source>
</evidence>
<feature type="domain" description="XdhC- CoxI" evidence="1">
    <location>
        <begin position="41"/>
        <end position="98"/>
    </location>
</feature>
<dbReference type="OrthoDB" id="9815497at2"/>
<evidence type="ECO:0000259" key="2">
    <source>
        <dbReference type="Pfam" id="PF13478"/>
    </source>
</evidence>
<dbReference type="EMBL" id="CP006988">
    <property type="protein sequence ID" value="AIC29790.1"/>
    <property type="molecule type" value="Genomic_DNA"/>
</dbReference>
<proteinExistence type="predicted"/>
<keyword evidence="3" id="KW-0614">Plasmid</keyword>
<evidence type="ECO:0000313" key="3">
    <source>
        <dbReference type="EMBL" id="AIC29790.1"/>
    </source>
</evidence>
<dbReference type="HOGENOM" id="CLU_041115_2_1_5"/>
<feature type="domain" description="XdhC Rossmann" evidence="2">
    <location>
        <begin position="181"/>
        <end position="303"/>
    </location>
</feature>
<dbReference type="RefSeq" id="WP_051649916.1">
    <property type="nucleotide sequence ID" value="NZ_CP006988.1"/>
</dbReference>
<dbReference type="Proteomes" id="UP000027180">
    <property type="component" value="Plasmid pRetIE4771b"/>
</dbReference>
<name>A0A060ICJ3_RHIET</name>
<sequence>MLTSFSLLNTPSVPFCAFLTDDPEAIVNYAADGAETKYGSALVTLVEIRGGAARALGAQMAVRGDGGYCGYVSGGCTEAAVAAEAIAAISQGTDRYLRLGEGSRFLDIILPCGGGITLAIHVVKEVKPLRQILSALQKRKRIALHYSPGDQAMVAVKADEKAVTAWSDTSFIRSYKPNLRLILCGRGIEVAATQRLAIACALQVFCFDRRSRDFDETSIDQDTAFAVLFHDLDQELPLLEAALRQRAFYIGALGSKKTHARRCEALWALGYTRAQTDRIKAPIGMFGPARDANTLALSVIADVVREHSSTLLENGGTPTSLRG</sequence>
<dbReference type="Gene3D" id="3.40.50.720">
    <property type="entry name" value="NAD(P)-binding Rossmann-like Domain"/>
    <property type="match status" value="1"/>
</dbReference>
<dbReference type="AlphaFoldDB" id="A0A060ICJ3"/>
<dbReference type="PANTHER" id="PTHR30388">
    <property type="entry name" value="ALDEHYDE OXIDOREDUCTASE MOLYBDENUM COFACTOR ASSEMBLY PROTEIN"/>
    <property type="match status" value="1"/>
</dbReference>
<organism evidence="3 4">
    <name type="scientific">Rhizobium etli bv. mimosae str. IE4771</name>
    <dbReference type="NCBI Taxonomy" id="1432050"/>
    <lineage>
        <taxon>Bacteria</taxon>
        <taxon>Pseudomonadati</taxon>
        <taxon>Pseudomonadota</taxon>
        <taxon>Alphaproteobacteria</taxon>
        <taxon>Hyphomicrobiales</taxon>
        <taxon>Rhizobiaceae</taxon>
        <taxon>Rhizobium/Agrobacterium group</taxon>
        <taxon>Rhizobium</taxon>
    </lineage>
</organism>
<evidence type="ECO:0000313" key="4">
    <source>
        <dbReference type="Proteomes" id="UP000027180"/>
    </source>
</evidence>
<protein>
    <submittedName>
        <fullName evidence="3">XdhC/CoxI family xanthine dehydrogenase protein</fullName>
    </submittedName>
</protein>
<reference evidence="3 4" key="1">
    <citation type="submission" date="2013-12" db="EMBL/GenBank/DDBJ databases">
        <title>Complete genome sequence of Rhizobium etli bv. mimosae IE4771.</title>
        <authorList>
            <person name="Bustos P."/>
            <person name="Santamaria R.I."/>
            <person name="Lozano L."/>
            <person name="Ormeno-Orrillo E."/>
            <person name="Rogel M.A."/>
            <person name="Romero D."/>
            <person name="Cevallos M.A."/>
            <person name="Martinez-Romero E."/>
            <person name="Gonzalez V."/>
        </authorList>
    </citation>
    <scope>NUCLEOTIDE SEQUENCE [LARGE SCALE GENOMIC DNA]</scope>
    <source>
        <strain evidence="3 4">IE4771</strain>
        <plasmid evidence="4">Plasmid pRetIE4771b</plasmid>
    </source>
</reference>
<dbReference type="Pfam" id="PF02625">
    <property type="entry name" value="XdhC_CoxI"/>
    <property type="match status" value="1"/>
</dbReference>